<dbReference type="EMBL" id="BTRK01000001">
    <property type="protein sequence ID" value="GMR31141.1"/>
    <property type="molecule type" value="Genomic_DNA"/>
</dbReference>
<accession>A0AAN4YZJ7</accession>
<evidence type="ECO:0000259" key="8">
    <source>
        <dbReference type="PROSITE" id="PS51186"/>
    </source>
</evidence>
<keyword evidence="3" id="KW-0479">Metal-binding</keyword>
<feature type="non-terminal residue" evidence="9">
    <location>
        <position position="1"/>
    </location>
</feature>
<name>A0AAN4YZJ7_9BILA</name>
<dbReference type="PROSITE" id="PS51186">
    <property type="entry name" value="GNAT"/>
    <property type="match status" value="1"/>
</dbReference>
<dbReference type="SUPFAM" id="SSF55729">
    <property type="entry name" value="Acyl-CoA N-acyltransferases (Nat)"/>
    <property type="match status" value="1"/>
</dbReference>
<dbReference type="Gene3D" id="3.40.630.30">
    <property type="match status" value="1"/>
</dbReference>
<comment type="caution">
    <text evidence="9">The sequence shown here is derived from an EMBL/GenBank/DDBJ whole genome shotgun (WGS) entry which is preliminary data.</text>
</comment>
<dbReference type="PANTHER" id="PTHR12461:SF106">
    <property type="entry name" value="BIFUNCTIONAL PEPTIDASE AND ARGINYL-HYDROXYLASE JMJD5"/>
    <property type="match status" value="1"/>
</dbReference>
<evidence type="ECO:0000256" key="1">
    <source>
        <dbReference type="ARBA" id="ARBA00001954"/>
    </source>
</evidence>
<protein>
    <submittedName>
        <fullName evidence="9">Uncharacterized protein</fullName>
    </submittedName>
</protein>
<keyword evidence="10" id="KW-1185">Reference proteome</keyword>
<dbReference type="Pfam" id="PF13673">
    <property type="entry name" value="Acetyltransf_10"/>
    <property type="match status" value="1"/>
</dbReference>
<dbReference type="InterPro" id="IPR041667">
    <property type="entry name" value="Cupin_8"/>
</dbReference>
<evidence type="ECO:0000256" key="4">
    <source>
        <dbReference type="ARBA" id="ARBA00023002"/>
    </source>
</evidence>
<dbReference type="AlphaFoldDB" id="A0AAN4YZJ7"/>
<keyword evidence="6" id="KW-0539">Nucleus</keyword>
<dbReference type="InterPro" id="IPR000182">
    <property type="entry name" value="GNAT_dom"/>
</dbReference>
<dbReference type="GO" id="GO:0016747">
    <property type="term" value="F:acyltransferase activity, transferring groups other than amino-acyl groups"/>
    <property type="evidence" value="ECO:0007669"/>
    <property type="project" value="InterPro"/>
</dbReference>
<evidence type="ECO:0000256" key="5">
    <source>
        <dbReference type="ARBA" id="ARBA00023004"/>
    </source>
</evidence>
<evidence type="ECO:0000256" key="6">
    <source>
        <dbReference type="ARBA" id="ARBA00023242"/>
    </source>
</evidence>
<dbReference type="SMART" id="SM00558">
    <property type="entry name" value="JmjC"/>
    <property type="match status" value="1"/>
</dbReference>
<evidence type="ECO:0000313" key="10">
    <source>
        <dbReference type="Proteomes" id="UP001328107"/>
    </source>
</evidence>
<comment type="cofactor">
    <cofactor evidence="1">
        <name>Fe(2+)</name>
        <dbReference type="ChEBI" id="CHEBI:29033"/>
    </cofactor>
</comment>
<feature type="domain" description="N-acetyltransferase" evidence="8">
    <location>
        <begin position="11"/>
        <end position="161"/>
    </location>
</feature>
<dbReference type="Proteomes" id="UP001328107">
    <property type="component" value="Unassembled WGS sequence"/>
</dbReference>
<organism evidence="9 10">
    <name type="scientific">Pristionchus mayeri</name>
    <dbReference type="NCBI Taxonomy" id="1317129"/>
    <lineage>
        <taxon>Eukaryota</taxon>
        <taxon>Metazoa</taxon>
        <taxon>Ecdysozoa</taxon>
        <taxon>Nematoda</taxon>
        <taxon>Chromadorea</taxon>
        <taxon>Rhabditida</taxon>
        <taxon>Rhabditina</taxon>
        <taxon>Diplogasteromorpha</taxon>
        <taxon>Diplogasteroidea</taxon>
        <taxon>Neodiplogasteridae</taxon>
        <taxon>Pristionchus</taxon>
    </lineage>
</organism>
<feature type="domain" description="JmjC" evidence="7">
    <location>
        <begin position="461"/>
        <end position="590"/>
    </location>
</feature>
<dbReference type="PROSITE" id="PS51184">
    <property type="entry name" value="JMJC"/>
    <property type="match status" value="1"/>
</dbReference>
<keyword evidence="5" id="KW-0408">Iron</keyword>
<evidence type="ECO:0000256" key="2">
    <source>
        <dbReference type="ARBA" id="ARBA00004123"/>
    </source>
</evidence>
<evidence type="ECO:0000259" key="7">
    <source>
        <dbReference type="PROSITE" id="PS51184"/>
    </source>
</evidence>
<dbReference type="GO" id="GO:0005634">
    <property type="term" value="C:nucleus"/>
    <property type="evidence" value="ECO:0007669"/>
    <property type="project" value="UniProtKB-SubCell"/>
</dbReference>
<comment type="subcellular location">
    <subcellularLocation>
        <location evidence="2">Nucleus</location>
    </subcellularLocation>
</comment>
<dbReference type="InterPro" id="IPR016181">
    <property type="entry name" value="Acyl_CoA_acyltransferase"/>
</dbReference>
<evidence type="ECO:0000313" key="9">
    <source>
        <dbReference type="EMBL" id="GMR31141.1"/>
    </source>
</evidence>
<reference evidence="10" key="1">
    <citation type="submission" date="2022-10" db="EMBL/GenBank/DDBJ databases">
        <title>Genome assembly of Pristionchus species.</title>
        <authorList>
            <person name="Yoshida K."/>
            <person name="Sommer R.J."/>
        </authorList>
    </citation>
    <scope>NUCLEOTIDE SEQUENCE [LARGE SCALE GENOMIC DNA]</scope>
    <source>
        <strain evidence="10">RS5460</strain>
    </source>
</reference>
<dbReference type="Gene3D" id="2.60.120.650">
    <property type="entry name" value="Cupin"/>
    <property type="match status" value="1"/>
</dbReference>
<dbReference type="GO" id="GO:0046872">
    <property type="term" value="F:metal ion binding"/>
    <property type="evidence" value="ECO:0007669"/>
    <property type="project" value="UniProtKB-KW"/>
</dbReference>
<sequence length="590" mass="67295">DEAVREVEYNVNYDPKAKEQRSKGDYSSYYEVRLRVFCDEQMISIDDEVDGEDGKRKHYALFRGKMALAVCRLSIESPYIKLERVACLREERGRGFARRLILEVLRIVDEQYPKEVVVAHSQTTVLKFYERLGFVAVSCEFLDEVNILHRSIAFPPRRERVRTLSLLSSAPSKHSEFVGDLYDEEVVRTIRRMVEDIESLSFLPLPSLVSTHVSSVFVTSSLHELLCNFALRTQRVNGYAENYIPFSPPPATIDVQSSTKSDVQFLKAVAFKMLNTGHYSEVDENWRHFYALLYLTMAVEKRTDDTKKSLRLLDKGLLMGRDLGRTLADLAESLSREMSSKGMDFTRMPLSSMDRTHLTPSLPVKVVDHPADNAMFLADHLLVSRPLLVRGCVREWAACSKWSLPWFLQHHGQRTAPVEIGSKYTDDNWSQQLMTIEKFCEEALKAEPGRPLYLAQHRLLEQIPSLKEDIKVPWLCLAGTSAPDDVDMNFWMGLADTVSPLHTDPRENLFCQVLGSKFVRLISPQYSDAVGAFEEGILTNTSQLDAETLEGVECFDVEVHAGDALFIPSGWWHYVRALSPSISVSCWFDR</sequence>
<gene>
    <name evidence="9" type="ORF">PMAYCL1PPCAC_01336</name>
</gene>
<dbReference type="Pfam" id="PF13621">
    <property type="entry name" value="Cupin_8"/>
    <property type="match status" value="1"/>
</dbReference>
<dbReference type="GO" id="GO:0051864">
    <property type="term" value="F:histone H3K36 demethylase activity"/>
    <property type="evidence" value="ECO:0007669"/>
    <property type="project" value="TreeGrafter"/>
</dbReference>
<dbReference type="InterPro" id="IPR003347">
    <property type="entry name" value="JmjC_dom"/>
</dbReference>
<dbReference type="PANTHER" id="PTHR12461">
    <property type="entry name" value="HYPOXIA-INDUCIBLE FACTOR 1 ALPHA INHIBITOR-RELATED"/>
    <property type="match status" value="1"/>
</dbReference>
<keyword evidence="4" id="KW-0560">Oxidoreductase</keyword>
<proteinExistence type="predicted"/>
<dbReference type="SUPFAM" id="SSF51197">
    <property type="entry name" value="Clavaminate synthase-like"/>
    <property type="match status" value="1"/>
</dbReference>
<evidence type="ECO:0000256" key="3">
    <source>
        <dbReference type="ARBA" id="ARBA00022723"/>
    </source>
</evidence>